<dbReference type="Gene3D" id="1.10.530.40">
    <property type="match status" value="1"/>
</dbReference>
<dbReference type="InterPro" id="IPR002196">
    <property type="entry name" value="Glyco_hydro_24"/>
</dbReference>
<reference evidence="7 8" key="1">
    <citation type="journal article" date="2016" name="Front. Microbiol.">
        <title>Genomic Resource of Rice Seed Associated Bacteria.</title>
        <authorList>
            <person name="Midha S."/>
            <person name="Bansal K."/>
            <person name="Sharma S."/>
            <person name="Kumar N."/>
            <person name="Patil P.P."/>
            <person name="Chaudhry V."/>
            <person name="Patil P.B."/>
        </authorList>
    </citation>
    <scope>NUCLEOTIDE SEQUENCE [LARGE SCALE GENOMIC DNA]</scope>
    <source>
        <strain evidence="7 8">NS355</strain>
    </source>
</reference>
<dbReference type="Proteomes" id="UP000073923">
    <property type="component" value="Unassembled WGS sequence"/>
</dbReference>
<dbReference type="GO" id="GO:0009253">
    <property type="term" value="P:peptidoglycan catabolic process"/>
    <property type="evidence" value="ECO:0007669"/>
    <property type="project" value="InterPro"/>
</dbReference>
<evidence type="ECO:0000256" key="2">
    <source>
        <dbReference type="ARBA" id="ARBA00022529"/>
    </source>
</evidence>
<keyword evidence="5 6" id="KW-0326">Glycosidase</keyword>
<dbReference type="GO" id="GO:0042742">
    <property type="term" value="P:defense response to bacterium"/>
    <property type="evidence" value="ECO:0007669"/>
    <property type="project" value="UniProtKB-KW"/>
</dbReference>
<name>A0A147IZ09_9SPHN</name>
<dbReference type="PANTHER" id="PTHR38107:SF3">
    <property type="entry name" value="LYSOZYME RRRD-RELATED"/>
    <property type="match status" value="1"/>
</dbReference>
<organism evidence="7 8">
    <name type="scientific">Sphingomonas yabuuchiae</name>
    <dbReference type="NCBI Taxonomy" id="172044"/>
    <lineage>
        <taxon>Bacteria</taxon>
        <taxon>Pseudomonadati</taxon>
        <taxon>Pseudomonadota</taxon>
        <taxon>Alphaproteobacteria</taxon>
        <taxon>Sphingomonadales</taxon>
        <taxon>Sphingomonadaceae</taxon>
        <taxon>Sphingomonas</taxon>
    </lineage>
</organism>
<proteinExistence type="inferred from homology"/>
<evidence type="ECO:0000256" key="5">
    <source>
        <dbReference type="ARBA" id="ARBA00023295"/>
    </source>
</evidence>
<keyword evidence="4 6" id="KW-0378">Hydrolase</keyword>
<dbReference type="AlphaFoldDB" id="A0A147IZ09"/>
<evidence type="ECO:0000256" key="6">
    <source>
        <dbReference type="RuleBase" id="RU003788"/>
    </source>
</evidence>
<dbReference type="GO" id="GO:0003796">
    <property type="term" value="F:lysozyme activity"/>
    <property type="evidence" value="ECO:0007669"/>
    <property type="project" value="UniProtKB-EC"/>
</dbReference>
<evidence type="ECO:0000313" key="8">
    <source>
        <dbReference type="Proteomes" id="UP000073923"/>
    </source>
</evidence>
<dbReference type="PATRIC" id="fig|172044.3.peg.2728"/>
<dbReference type="Pfam" id="PF00959">
    <property type="entry name" value="Phage_lysozyme"/>
    <property type="match status" value="1"/>
</dbReference>
<dbReference type="GO" id="GO:0031640">
    <property type="term" value="P:killing of cells of another organism"/>
    <property type="evidence" value="ECO:0007669"/>
    <property type="project" value="UniProtKB-KW"/>
</dbReference>
<dbReference type="RefSeq" id="WP_058744176.1">
    <property type="nucleotide sequence ID" value="NZ_LDTF01000007.1"/>
</dbReference>
<dbReference type="HAMAP" id="MF_04110">
    <property type="entry name" value="ENDOLYSIN_T4"/>
    <property type="match status" value="1"/>
</dbReference>
<accession>A0A147IZ09</accession>
<evidence type="ECO:0000256" key="3">
    <source>
        <dbReference type="ARBA" id="ARBA00022638"/>
    </source>
</evidence>
<protein>
    <recommendedName>
        <fullName evidence="6">Lysozyme</fullName>
        <ecNumber evidence="6">3.2.1.17</ecNumber>
    </recommendedName>
</protein>
<dbReference type="GO" id="GO:0016998">
    <property type="term" value="P:cell wall macromolecule catabolic process"/>
    <property type="evidence" value="ECO:0007669"/>
    <property type="project" value="InterPro"/>
</dbReference>
<evidence type="ECO:0000256" key="1">
    <source>
        <dbReference type="ARBA" id="ARBA00000632"/>
    </source>
</evidence>
<dbReference type="InterPro" id="IPR023347">
    <property type="entry name" value="Lysozyme_dom_sf"/>
</dbReference>
<dbReference type="PANTHER" id="PTHR38107">
    <property type="match status" value="1"/>
</dbReference>
<dbReference type="EMBL" id="LDTF01000007">
    <property type="protein sequence ID" value="KTW01041.1"/>
    <property type="molecule type" value="Genomic_DNA"/>
</dbReference>
<comment type="caution">
    <text evidence="7">The sequence shown here is derived from an EMBL/GenBank/DDBJ whole genome shotgun (WGS) entry which is preliminary data.</text>
</comment>
<dbReference type="OrthoDB" id="5327667at2"/>
<keyword evidence="2 6" id="KW-0929">Antimicrobial</keyword>
<keyword evidence="3 6" id="KW-0081">Bacteriolytic enzyme</keyword>
<dbReference type="EC" id="3.2.1.17" evidence="6"/>
<dbReference type="InterPro" id="IPR051018">
    <property type="entry name" value="Bacteriophage_GH24"/>
</dbReference>
<sequence>MQRRAKTAIGAAIAAAVAVALPIALPLTDASEGLRLKAYQDPARIWTICNGRTTDVKPGDTATREQCRVWLHSELAEHMMAAAEATPRLVENPQALAAAGDFHYNAGPGWWGKSPMAAHFAAGRWAEGCKAFIGYIVMAQVPKPIAGARCTRNAKGKLYCELPGLVTRRQREARMCQTGRWQ</sequence>
<comment type="similarity">
    <text evidence="6">Belongs to the glycosyl hydrolase 24 family.</text>
</comment>
<evidence type="ECO:0000313" key="7">
    <source>
        <dbReference type="EMBL" id="KTW01041.1"/>
    </source>
</evidence>
<comment type="catalytic activity">
    <reaction evidence="1 6">
        <text>Hydrolysis of (1-&gt;4)-beta-linkages between N-acetylmuramic acid and N-acetyl-D-glucosamine residues in a peptidoglycan and between N-acetyl-D-glucosamine residues in chitodextrins.</text>
        <dbReference type="EC" id="3.2.1.17"/>
    </reaction>
</comment>
<dbReference type="SUPFAM" id="SSF53955">
    <property type="entry name" value="Lysozyme-like"/>
    <property type="match status" value="1"/>
</dbReference>
<dbReference type="InterPro" id="IPR023346">
    <property type="entry name" value="Lysozyme-like_dom_sf"/>
</dbReference>
<dbReference type="InterPro" id="IPR034690">
    <property type="entry name" value="Endolysin_T4_type"/>
</dbReference>
<evidence type="ECO:0000256" key="4">
    <source>
        <dbReference type="ARBA" id="ARBA00022801"/>
    </source>
</evidence>
<gene>
    <name evidence="7" type="ORF">NS355_02310</name>
</gene>